<reference evidence="1 2" key="1">
    <citation type="submission" date="2018-06" db="EMBL/GenBank/DDBJ databases">
        <title>Genomic Encyclopedia of Archaeal and Bacterial Type Strains, Phase II (KMG-II): from individual species to whole genera.</title>
        <authorList>
            <person name="Goeker M."/>
        </authorList>
    </citation>
    <scope>NUCLEOTIDE SEQUENCE [LARGE SCALE GENOMIC DNA]</scope>
    <source>
        <strain evidence="1 2">DSM 6779</strain>
    </source>
</reference>
<protein>
    <submittedName>
        <fullName evidence="1">Lipid A 3-O-deacylase PagL</fullName>
    </submittedName>
</protein>
<dbReference type="InterPro" id="IPR018550">
    <property type="entry name" value="Lipid-A_deacylase-rel"/>
</dbReference>
<dbReference type="AlphaFoldDB" id="A0A2W7PAN3"/>
<sequence length="366" mass="41130">MLAQQHLPGNDSTRIQVTGRYHYGIVVPHHTSMTYLINDYSRGMEINITRKRYRQNLWETYLNKPETGIGLWVSSFGNANIYGNGFAVYPFINFRMFDAGRFSAKYRVALGLGYATKPFDVETNSYNTVFGSHLNAYVGLGALLNYRISKQLIINTTFSLNHLSNGSSKKPNNGINTATISLGTTWIPNASPEPVIAQQRAPLDNSREWIITGSIGRNQAAAYNPQRYWSGSLTINHVWFRKKTVAYTGGLDLIHFGGAPYANLKFQNMDENARYTMADNLYVGALAGAQALLGTTTLYVNTGVYLYKSTPPRQPVYARLGIRQQITPHLLGHFGIKANFFAAEFIEFGLGYRLKYRTNQHRHPST</sequence>
<organism evidence="1 2">
    <name type="scientific">Breznakibacter xylanolyticus</name>
    <dbReference type="NCBI Taxonomy" id="990"/>
    <lineage>
        <taxon>Bacteria</taxon>
        <taxon>Pseudomonadati</taxon>
        <taxon>Bacteroidota</taxon>
        <taxon>Bacteroidia</taxon>
        <taxon>Marinilabiliales</taxon>
        <taxon>Marinilabiliaceae</taxon>
        <taxon>Breznakibacter</taxon>
    </lineage>
</organism>
<evidence type="ECO:0000313" key="1">
    <source>
        <dbReference type="EMBL" id="PZX20362.1"/>
    </source>
</evidence>
<dbReference type="EMBL" id="QKZK01000002">
    <property type="protein sequence ID" value="PZX20362.1"/>
    <property type="molecule type" value="Genomic_DNA"/>
</dbReference>
<dbReference type="Gene3D" id="2.40.160.20">
    <property type="match status" value="1"/>
</dbReference>
<evidence type="ECO:0000313" key="2">
    <source>
        <dbReference type="Proteomes" id="UP000249239"/>
    </source>
</evidence>
<dbReference type="OrthoDB" id="627554at2"/>
<name>A0A2W7PAN3_9BACT</name>
<gene>
    <name evidence="1" type="ORF">LX69_00359</name>
</gene>
<proteinExistence type="predicted"/>
<comment type="caution">
    <text evidence="1">The sequence shown here is derived from an EMBL/GenBank/DDBJ whole genome shotgun (WGS) entry which is preliminary data.</text>
</comment>
<keyword evidence="2" id="KW-1185">Reference proteome</keyword>
<accession>A0A2W7PAN3</accession>
<dbReference type="Proteomes" id="UP000249239">
    <property type="component" value="Unassembled WGS sequence"/>
</dbReference>
<dbReference type="RefSeq" id="WP_111444092.1">
    <property type="nucleotide sequence ID" value="NZ_QKZK01000002.1"/>
</dbReference>
<dbReference type="Pfam" id="PF09411">
    <property type="entry name" value="PagL"/>
    <property type="match status" value="1"/>
</dbReference>